<dbReference type="GO" id="GO:0046872">
    <property type="term" value="F:metal ion binding"/>
    <property type="evidence" value="ECO:0007669"/>
    <property type="project" value="UniProtKB-KW"/>
</dbReference>
<evidence type="ECO:0000256" key="1">
    <source>
        <dbReference type="ARBA" id="ARBA00004496"/>
    </source>
</evidence>
<evidence type="ECO:0000313" key="8">
    <source>
        <dbReference type="EMBL" id="VAY86258.1"/>
    </source>
</evidence>
<dbReference type="Pfam" id="PF13242">
    <property type="entry name" value="Hydrolase_like"/>
    <property type="match status" value="1"/>
</dbReference>
<dbReference type="InterPro" id="IPR036412">
    <property type="entry name" value="HAD-like_sf"/>
</dbReference>
<protein>
    <recommendedName>
        <fullName evidence="7">D,D-heptose 1,7-bisphosphate phosphatase</fullName>
    </recommendedName>
</protein>
<evidence type="ECO:0000256" key="2">
    <source>
        <dbReference type="ARBA" id="ARBA00005628"/>
    </source>
</evidence>
<dbReference type="EMBL" id="UOYO01000002">
    <property type="protein sequence ID" value="VAY86258.1"/>
    <property type="molecule type" value="Genomic_DNA"/>
</dbReference>
<dbReference type="GO" id="GO:0016791">
    <property type="term" value="F:phosphatase activity"/>
    <property type="evidence" value="ECO:0007669"/>
    <property type="project" value="InterPro"/>
</dbReference>
<comment type="similarity">
    <text evidence="2">Belongs to the GmhB family.</text>
</comment>
<dbReference type="GO" id="GO:0005975">
    <property type="term" value="P:carbohydrate metabolic process"/>
    <property type="evidence" value="ECO:0007669"/>
    <property type="project" value="InterPro"/>
</dbReference>
<evidence type="ECO:0000256" key="3">
    <source>
        <dbReference type="ARBA" id="ARBA00022490"/>
    </source>
</evidence>
<dbReference type="PIRSF" id="PIRSF004682">
    <property type="entry name" value="GmhB"/>
    <property type="match status" value="1"/>
</dbReference>
<dbReference type="InterPro" id="IPR006543">
    <property type="entry name" value="Histidinol-phos"/>
</dbReference>
<dbReference type="NCBIfam" id="TIGR01656">
    <property type="entry name" value="Histidinol-ppas"/>
    <property type="match status" value="1"/>
</dbReference>
<reference evidence="8" key="1">
    <citation type="submission" date="2018-10" db="EMBL/GenBank/DDBJ databases">
        <authorList>
            <person name="Aoki K."/>
        </authorList>
    </citation>
    <scope>NUCLEOTIDE SEQUENCE</scope>
</reference>
<dbReference type="NCBIfam" id="TIGR00213">
    <property type="entry name" value="GmhB_yaeD"/>
    <property type="match status" value="1"/>
</dbReference>
<dbReference type="PANTHER" id="PTHR42891:SF1">
    <property type="entry name" value="D-GLYCERO-BETA-D-MANNO-HEPTOSE-1,7-BISPHOSPHATE 7-PHOSPHATASE"/>
    <property type="match status" value="1"/>
</dbReference>
<dbReference type="InterPro" id="IPR006549">
    <property type="entry name" value="HAD-SF_hydro_IIIA"/>
</dbReference>
<proteinExistence type="inferred from homology"/>
<dbReference type="InterPro" id="IPR023214">
    <property type="entry name" value="HAD_sf"/>
</dbReference>
<dbReference type="PANTHER" id="PTHR42891">
    <property type="entry name" value="D-GLYCERO-BETA-D-MANNO-HEPTOSE-1,7-BISPHOSPHATE 7-PHOSPHATASE"/>
    <property type="match status" value="1"/>
</dbReference>
<accession>A0A3B1EA06</accession>
<sequence>MKEKAVFLDRDGVINVEKNYLYRIKDFLFIDGVFDSLDYLQTNGYKLFIITNQSGIKRGYYTLRDFYKLTLWMLNEFKKREISISQVEFCQHSPSCNCTCRKPLTGMIDNILNKHNIDLKKSWLIGDKESDIKCAINANIGNTIQVKGGHPFNEEDSLADFVTPSIKNIELIIKS</sequence>
<dbReference type="CDD" id="cd07503">
    <property type="entry name" value="HAD_HisB-N"/>
    <property type="match status" value="1"/>
</dbReference>
<keyword evidence="6" id="KW-0119">Carbohydrate metabolism</keyword>
<dbReference type="AlphaFoldDB" id="A0A3B1EA06"/>
<evidence type="ECO:0000256" key="6">
    <source>
        <dbReference type="ARBA" id="ARBA00023277"/>
    </source>
</evidence>
<keyword evidence="4" id="KW-0479">Metal-binding</keyword>
<dbReference type="InterPro" id="IPR004446">
    <property type="entry name" value="Heptose_bisP_phosphatase"/>
</dbReference>
<dbReference type="NCBIfam" id="TIGR01662">
    <property type="entry name" value="HAD-SF-IIIA"/>
    <property type="match status" value="1"/>
</dbReference>
<evidence type="ECO:0000256" key="7">
    <source>
        <dbReference type="ARBA" id="ARBA00031828"/>
    </source>
</evidence>
<keyword evidence="3" id="KW-0963">Cytoplasm</keyword>
<gene>
    <name evidence="8" type="ORF">MNB_ARC-1_917</name>
</gene>
<dbReference type="SUPFAM" id="SSF56784">
    <property type="entry name" value="HAD-like"/>
    <property type="match status" value="1"/>
</dbReference>
<evidence type="ECO:0000256" key="4">
    <source>
        <dbReference type="ARBA" id="ARBA00022723"/>
    </source>
</evidence>
<comment type="subcellular location">
    <subcellularLocation>
        <location evidence="1">Cytoplasm</location>
    </subcellularLocation>
</comment>
<dbReference type="GO" id="GO:0005737">
    <property type="term" value="C:cytoplasm"/>
    <property type="evidence" value="ECO:0007669"/>
    <property type="project" value="UniProtKB-SubCell"/>
</dbReference>
<dbReference type="Gene3D" id="3.40.50.1000">
    <property type="entry name" value="HAD superfamily/HAD-like"/>
    <property type="match status" value="1"/>
</dbReference>
<organism evidence="8">
    <name type="scientific">hydrothermal vent metagenome</name>
    <dbReference type="NCBI Taxonomy" id="652676"/>
    <lineage>
        <taxon>unclassified sequences</taxon>
        <taxon>metagenomes</taxon>
        <taxon>ecological metagenomes</taxon>
    </lineage>
</organism>
<evidence type="ECO:0000256" key="5">
    <source>
        <dbReference type="ARBA" id="ARBA00022801"/>
    </source>
</evidence>
<keyword evidence="5 8" id="KW-0378">Hydrolase</keyword>
<name>A0A3B1EA06_9ZZZZ</name>